<gene>
    <name evidence="1" type="ORF">MRATA1EN22A_LOCUS13721</name>
</gene>
<proteinExistence type="predicted"/>
<sequence>MAGRSGVKLPPLSARPLGWVFPCGHQQPVPLEAHRDQGCLGRSAPAPSPGFKGHGRSLETGVWITACVEGQPCRRARQPTPQPRGGGPCQALPTAAGLPRRAQVSQATRAAGRSL</sequence>
<dbReference type="Proteomes" id="UP001162501">
    <property type="component" value="Chromosome 23"/>
</dbReference>
<name>A0AC59Z4R8_RANTA</name>
<evidence type="ECO:0000313" key="2">
    <source>
        <dbReference type="Proteomes" id="UP001162501"/>
    </source>
</evidence>
<protein>
    <submittedName>
        <fullName evidence="1">Uncharacterized protein</fullName>
    </submittedName>
</protein>
<reference evidence="1" key="1">
    <citation type="submission" date="2023-05" db="EMBL/GenBank/DDBJ databases">
        <authorList>
            <consortium name="ELIXIR-Norway"/>
        </authorList>
    </citation>
    <scope>NUCLEOTIDE SEQUENCE</scope>
</reference>
<accession>A0AC59Z4R8</accession>
<reference evidence="1" key="2">
    <citation type="submission" date="2025-03" db="EMBL/GenBank/DDBJ databases">
        <authorList>
            <consortium name="ELIXIR-Norway"/>
            <consortium name="Elixir Norway"/>
        </authorList>
    </citation>
    <scope>NUCLEOTIDE SEQUENCE</scope>
</reference>
<organism evidence="1 2">
    <name type="scientific">Rangifer tarandus platyrhynchus</name>
    <name type="common">Svalbard reindeer</name>
    <dbReference type="NCBI Taxonomy" id="3082113"/>
    <lineage>
        <taxon>Eukaryota</taxon>
        <taxon>Metazoa</taxon>
        <taxon>Chordata</taxon>
        <taxon>Craniata</taxon>
        <taxon>Vertebrata</taxon>
        <taxon>Euteleostomi</taxon>
        <taxon>Mammalia</taxon>
        <taxon>Eutheria</taxon>
        <taxon>Laurasiatheria</taxon>
        <taxon>Artiodactyla</taxon>
        <taxon>Ruminantia</taxon>
        <taxon>Pecora</taxon>
        <taxon>Cervidae</taxon>
        <taxon>Odocoileinae</taxon>
        <taxon>Rangifer</taxon>
    </lineage>
</organism>
<dbReference type="EMBL" id="OX596107">
    <property type="protein sequence ID" value="CAN0210952.1"/>
    <property type="molecule type" value="Genomic_DNA"/>
</dbReference>
<evidence type="ECO:0000313" key="1">
    <source>
        <dbReference type="EMBL" id="CAN0210952.1"/>
    </source>
</evidence>